<dbReference type="EMBL" id="JBBMFA010000048">
    <property type="protein sequence ID" value="MEQ2519316.1"/>
    <property type="molecule type" value="Genomic_DNA"/>
</dbReference>
<name>A0ABV1GC40_9FIRM</name>
<accession>A0ABV1GC40</accession>
<sequence length="399" mass="44512">MHKKHLYVGTVEFELVGGLGERFFNQCAQQSLCVEKIRPTATGFLAQTHLRTYRRLRKIARANKCRIHVVKRKGVSFFLAGYRRHWSIVIGLVLAAALFACGRQLIWNISFVDFSNAEQLEMRKELAGYGIYEGAVADENYLESVAAQIFVARDDLSWVRLNFIHGRLEVEKVDRTQQPEMQEKALTEIVAACDGIILRQEIDGGFAQKQAGQSVAQGEVLVSGCTVGKTGALLYGRAAARIYAQIEKEYQVTQPLKVSAQMPGRIIGRESRFLIAGHAFSLPKSSSAQATRFQQTSLSALSIGGLHFPATIETTLYREVQNIECELSPDLAQAIAEQKIYQSVSSQFESYKILDRSTQIEKSEDSITVRMRLTMETDIAKTVPFSGFAGNAEKDDENL</sequence>
<keyword evidence="1" id="KW-0472">Membrane</keyword>
<feature type="transmembrane region" description="Helical" evidence="1">
    <location>
        <begin position="86"/>
        <end position="107"/>
    </location>
</feature>
<reference evidence="2 3" key="1">
    <citation type="submission" date="2024-03" db="EMBL/GenBank/DDBJ databases">
        <title>Human intestinal bacterial collection.</title>
        <authorList>
            <person name="Pauvert C."/>
            <person name="Hitch T.C.A."/>
            <person name="Clavel T."/>
        </authorList>
    </citation>
    <scope>NUCLEOTIDE SEQUENCE [LARGE SCALE GENOMIC DNA]</scope>
    <source>
        <strain evidence="2 3">CLA-JM-H11</strain>
    </source>
</reference>
<dbReference type="Proteomes" id="UP001477672">
    <property type="component" value="Unassembled WGS sequence"/>
</dbReference>
<dbReference type="Pfam" id="PF06898">
    <property type="entry name" value="YqfD"/>
    <property type="match status" value="1"/>
</dbReference>
<organism evidence="2 3">
    <name type="scientific">Ruthenibacterium intestinale</name>
    <dbReference type="NCBI Taxonomy" id="3133163"/>
    <lineage>
        <taxon>Bacteria</taxon>
        <taxon>Bacillati</taxon>
        <taxon>Bacillota</taxon>
        <taxon>Clostridia</taxon>
        <taxon>Eubacteriales</taxon>
        <taxon>Oscillospiraceae</taxon>
        <taxon>Ruthenibacterium</taxon>
    </lineage>
</organism>
<evidence type="ECO:0000256" key="1">
    <source>
        <dbReference type="SAM" id="Phobius"/>
    </source>
</evidence>
<evidence type="ECO:0000313" key="2">
    <source>
        <dbReference type="EMBL" id="MEQ2519316.1"/>
    </source>
</evidence>
<keyword evidence="1" id="KW-1133">Transmembrane helix</keyword>
<dbReference type="RefSeq" id="WP_349214701.1">
    <property type="nucleotide sequence ID" value="NZ_JBBMFA010000048.1"/>
</dbReference>
<keyword evidence="3" id="KW-1185">Reference proteome</keyword>
<comment type="caution">
    <text evidence="2">The sequence shown here is derived from an EMBL/GenBank/DDBJ whole genome shotgun (WGS) entry which is preliminary data.</text>
</comment>
<proteinExistence type="predicted"/>
<evidence type="ECO:0000313" key="3">
    <source>
        <dbReference type="Proteomes" id="UP001477672"/>
    </source>
</evidence>
<dbReference type="InterPro" id="IPR010690">
    <property type="entry name" value="YqfD"/>
</dbReference>
<keyword evidence="1" id="KW-0812">Transmembrane</keyword>
<protein>
    <submittedName>
        <fullName evidence="2">Sporulation protein YqfD</fullName>
    </submittedName>
</protein>
<gene>
    <name evidence="2" type="ORF">WMO24_02525</name>
</gene>